<keyword evidence="4" id="KW-0288">FMN</keyword>
<proteinExistence type="inferred from homology"/>
<evidence type="ECO:0000313" key="8">
    <source>
        <dbReference type="Proteomes" id="UP000591941"/>
    </source>
</evidence>
<evidence type="ECO:0000256" key="4">
    <source>
        <dbReference type="ARBA" id="ARBA00022643"/>
    </source>
</evidence>
<evidence type="ECO:0000259" key="6">
    <source>
        <dbReference type="Pfam" id="PF00881"/>
    </source>
</evidence>
<name>A0A841R2Q9_9FIRM</name>
<dbReference type="CDD" id="cd02062">
    <property type="entry name" value="Nitro_FMN_reductase"/>
    <property type="match status" value="1"/>
</dbReference>
<comment type="cofactor">
    <cofactor evidence="1">
        <name>FMN</name>
        <dbReference type="ChEBI" id="CHEBI:58210"/>
    </cofactor>
</comment>
<dbReference type="GO" id="GO:0016491">
    <property type="term" value="F:oxidoreductase activity"/>
    <property type="evidence" value="ECO:0007669"/>
    <property type="project" value="UniProtKB-KW"/>
</dbReference>
<sequence>MEFKEVLSLRQSTRNYRTNPVAADALENIVHAGVTAPISLSRYESYHLTVITAEGVLKKLEEEWLERGNTGNPIYDAPALIVVFGDEKVTSGLRNADTGCIVTQMHLAATALGLGSCYICGAIQQLGKDARYLNGARVPANFVPMGALAIGEPMRPLKARHKESKMTVDRL</sequence>
<comment type="caution">
    <text evidence="7">The sequence shown here is derived from an EMBL/GenBank/DDBJ whole genome shotgun (WGS) entry which is preliminary data.</text>
</comment>
<dbReference type="AlphaFoldDB" id="A0A841R2Q9"/>
<feature type="domain" description="Nitroreductase" evidence="6">
    <location>
        <begin position="10"/>
        <end position="66"/>
    </location>
</feature>
<evidence type="ECO:0000256" key="5">
    <source>
        <dbReference type="ARBA" id="ARBA00023002"/>
    </source>
</evidence>
<dbReference type="PANTHER" id="PTHR43673">
    <property type="entry name" value="NAD(P)H NITROREDUCTASE YDGI-RELATED"/>
    <property type="match status" value="1"/>
</dbReference>
<keyword evidence="5" id="KW-0560">Oxidoreductase</keyword>
<keyword evidence="8" id="KW-1185">Reference proteome</keyword>
<dbReference type="PANTHER" id="PTHR43673:SF2">
    <property type="entry name" value="NITROREDUCTASE"/>
    <property type="match status" value="1"/>
</dbReference>
<dbReference type="Pfam" id="PF00881">
    <property type="entry name" value="Nitroreductase"/>
    <property type="match status" value="2"/>
</dbReference>
<protein>
    <submittedName>
        <fullName evidence="7">Nitroreductase</fullName>
    </submittedName>
</protein>
<feature type="domain" description="Nitroreductase" evidence="6">
    <location>
        <begin position="74"/>
        <end position="150"/>
    </location>
</feature>
<dbReference type="Gene3D" id="3.40.109.10">
    <property type="entry name" value="NADH Oxidase"/>
    <property type="match status" value="1"/>
</dbReference>
<dbReference type="EMBL" id="JACHHI010000005">
    <property type="protein sequence ID" value="MBB6478096.1"/>
    <property type="molecule type" value="Genomic_DNA"/>
</dbReference>
<dbReference type="SUPFAM" id="SSF55469">
    <property type="entry name" value="FMN-dependent nitroreductase-like"/>
    <property type="match status" value="1"/>
</dbReference>
<keyword evidence="3" id="KW-0285">Flavoprotein</keyword>
<dbReference type="OrthoDB" id="9783470at2"/>
<dbReference type="RefSeq" id="WP_034437896.1">
    <property type="nucleotide sequence ID" value="NZ_CABWNB010000004.1"/>
</dbReference>
<dbReference type="GeneID" id="93486418"/>
<organism evidence="7 8">
    <name type="scientific">Negativicoccus succinicivorans</name>
    <dbReference type="NCBI Taxonomy" id="620903"/>
    <lineage>
        <taxon>Bacteria</taxon>
        <taxon>Bacillati</taxon>
        <taxon>Bacillota</taxon>
        <taxon>Negativicutes</taxon>
        <taxon>Veillonellales</taxon>
        <taxon>Veillonellaceae</taxon>
        <taxon>Negativicoccus</taxon>
    </lineage>
</organism>
<comment type="similarity">
    <text evidence="2">Belongs to the nitroreductase family.</text>
</comment>
<accession>A0A841R2Q9</accession>
<evidence type="ECO:0000256" key="2">
    <source>
        <dbReference type="ARBA" id="ARBA00007118"/>
    </source>
</evidence>
<reference evidence="7 8" key="1">
    <citation type="submission" date="2020-08" db="EMBL/GenBank/DDBJ databases">
        <title>Genomic Encyclopedia of Type Strains, Phase IV (KMG-IV): sequencing the most valuable type-strain genomes for metagenomic binning, comparative biology and taxonomic classification.</title>
        <authorList>
            <person name="Goeker M."/>
        </authorList>
    </citation>
    <scope>NUCLEOTIDE SEQUENCE [LARGE SCALE GENOMIC DNA]</scope>
    <source>
        <strain evidence="7 8">DSM 21255</strain>
    </source>
</reference>
<dbReference type="InterPro" id="IPR029479">
    <property type="entry name" value="Nitroreductase"/>
</dbReference>
<evidence type="ECO:0000256" key="1">
    <source>
        <dbReference type="ARBA" id="ARBA00001917"/>
    </source>
</evidence>
<dbReference type="Proteomes" id="UP000591941">
    <property type="component" value="Unassembled WGS sequence"/>
</dbReference>
<dbReference type="InterPro" id="IPR000415">
    <property type="entry name" value="Nitroreductase-like"/>
</dbReference>
<evidence type="ECO:0000256" key="3">
    <source>
        <dbReference type="ARBA" id="ARBA00022630"/>
    </source>
</evidence>
<gene>
    <name evidence="7" type="ORF">HNR45_001157</name>
</gene>
<evidence type="ECO:0000313" key="7">
    <source>
        <dbReference type="EMBL" id="MBB6478096.1"/>
    </source>
</evidence>